<feature type="compositionally biased region" description="Basic and acidic residues" evidence="7">
    <location>
        <begin position="735"/>
        <end position="751"/>
    </location>
</feature>
<evidence type="ECO:0000313" key="10">
    <source>
        <dbReference type="EMBL" id="PVI00758.1"/>
    </source>
</evidence>
<feature type="region of interest" description="Disordered" evidence="7">
    <location>
        <begin position="295"/>
        <end position="315"/>
    </location>
</feature>
<protein>
    <recommendedName>
        <fullName evidence="9">Xylanolytic transcriptional activator regulatory domain-containing protein</fullName>
    </recommendedName>
</protein>
<evidence type="ECO:0000256" key="6">
    <source>
        <dbReference type="ARBA" id="ARBA00023242"/>
    </source>
</evidence>
<evidence type="ECO:0000256" key="3">
    <source>
        <dbReference type="ARBA" id="ARBA00023015"/>
    </source>
</evidence>
<keyword evidence="1" id="KW-0479">Metal-binding</keyword>
<dbReference type="InterPro" id="IPR007219">
    <property type="entry name" value="XnlR_reg_dom"/>
</dbReference>
<gene>
    <name evidence="10" type="ORF">DM02DRAFT_671756</name>
</gene>
<dbReference type="OrthoDB" id="3844806at2759"/>
<reference evidence="10 11" key="1">
    <citation type="journal article" date="2018" name="Sci. Rep.">
        <title>Comparative genomics provides insights into the lifestyle and reveals functional heterogeneity of dark septate endophytic fungi.</title>
        <authorList>
            <person name="Knapp D.G."/>
            <person name="Nemeth J.B."/>
            <person name="Barry K."/>
            <person name="Hainaut M."/>
            <person name="Henrissat B."/>
            <person name="Johnson J."/>
            <person name="Kuo A."/>
            <person name="Lim J.H.P."/>
            <person name="Lipzen A."/>
            <person name="Nolan M."/>
            <person name="Ohm R.A."/>
            <person name="Tamas L."/>
            <person name="Grigoriev I.V."/>
            <person name="Spatafora J.W."/>
            <person name="Nagy L.G."/>
            <person name="Kovacs G.M."/>
        </authorList>
    </citation>
    <scope>NUCLEOTIDE SEQUENCE [LARGE SCALE GENOMIC DNA]</scope>
    <source>
        <strain evidence="10 11">DSE2036</strain>
    </source>
</reference>
<feature type="chain" id="PRO_5015835848" description="Xylanolytic transcriptional activator regulatory domain-containing protein" evidence="8">
    <location>
        <begin position="20"/>
        <end position="811"/>
    </location>
</feature>
<keyword evidence="2" id="KW-0862">Zinc</keyword>
<evidence type="ECO:0000256" key="4">
    <source>
        <dbReference type="ARBA" id="ARBA00023125"/>
    </source>
</evidence>
<organism evidence="10 11">
    <name type="scientific">Periconia macrospinosa</name>
    <dbReference type="NCBI Taxonomy" id="97972"/>
    <lineage>
        <taxon>Eukaryota</taxon>
        <taxon>Fungi</taxon>
        <taxon>Dikarya</taxon>
        <taxon>Ascomycota</taxon>
        <taxon>Pezizomycotina</taxon>
        <taxon>Dothideomycetes</taxon>
        <taxon>Pleosporomycetidae</taxon>
        <taxon>Pleosporales</taxon>
        <taxon>Massarineae</taxon>
        <taxon>Periconiaceae</taxon>
        <taxon>Periconia</taxon>
    </lineage>
</organism>
<feature type="signal peptide" evidence="8">
    <location>
        <begin position="1"/>
        <end position="19"/>
    </location>
</feature>
<evidence type="ECO:0000313" key="11">
    <source>
        <dbReference type="Proteomes" id="UP000244855"/>
    </source>
</evidence>
<keyword evidence="6" id="KW-0539">Nucleus</keyword>
<evidence type="ECO:0000256" key="2">
    <source>
        <dbReference type="ARBA" id="ARBA00022833"/>
    </source>
</evidence>
<evidence type="ECO:0000256" key="5">
    <source>
        <dbReference type="ARBA" id="ARBA00023163"/>
    </source>
</evidence>
<evidence type="ECO:0000256" key="7">
    <source>
        <dbReference type="SAM" id="MobiDB-lite"/>
    </source>
</evidence>
<evidence type="ECO:0000259" key="9">
    <source>
        <dbReference type="SMART" id="SM00906"/>
    </source>
</evidence>
<evidence type="ECO:0000256" key="1">
    <source>
        <dbReference type="ARBA" id="ARBA00022723"/>
    </source>
</evidence>
<dbReference type="CDD" id="cd12148">
    <property type="entry name" value="fungal_TF_MHR"/>
    <property type="match status" value="1"/>
</dbReference>
<name>A0A2V1DR71_9PLEO</name>
<dbReference type="Pfam" id="PF04082">
    <property type="entry name" value="Fungal_trans"/>
    <property type="match status" value="1"/>
</dbReference>
<dbReference type="PANTHER" id="PTHR31313:SF81">
    <property type="entry name" value="TY1 ENHANCER ACTIVATOR"/>
    <property type="match status" value="1"/>
</dbReference>
<dbReference type="AlphaFoldDB" id="A0A2V1DR71"/>
<keyword evidence="4" id="KW-0238">DNA-binding</keyword>
<accession>A0A2V1DR71</accession>
<dbReference type="PANTHER" id="PTHR31313">
    <property type="entry name" value="TY1 ENHANCER ACTIVATOR"/>
    <property type="match status" value="1"/>
</dbReference>
<keyword evidence="3" id="KW-0805">Transcription regulation</keyword>
<proteinExistence type="predicted"/>
<dbReference type="GO" id="GO:0006351">
    <property type="term" value="P:DNA-templated transcription"/>
    <property type="evidence" value="ECO:0007669"/>
    <property type="project" value="InterPro"/>
</dbReference>
<keyword evidence="8" id="KW-0732">Signal</keyword>
<dbReference type="GO" id="GO:0008270">
    <property type="term" value="F:zinc ion binding"/>
    <property type="evidence" value="ECO:0007669"/>
    <property type="project" value="InterPro"/>
</dbReference>
<dbReference type="EMBL" id="KZ805368">
    <property type="protein sequence ID" value="PVI00758.1"/>
    <property type="molecule type" value="Genomic_DNA"/>
</dbReference>
<feature type="region of interest" description="Disordered" evidence="7">
    <location>
        <begin position="76"/>
        <end position="188"/>
    </location>
</feature>
<evidence type="ECO:0000256" key="8">
    <source>
        <dbReference type="SAM" id="SignalP"/>
    </source>
</evidence>
<keyword evidence="5" id="KW-0804">Transcription</keyword>
<feature type="compositionally biased region" description="Polar residues" evidence="7">
    <location>
        <begin position="301"/>
        <end position="315"/>
    </location>
</feature>
<feature type="domain" description="Xylanolytic transcriptional activator regulatory" evidence="9">
    <location>
        <begin position="440"/>
        <end position="528"/>
    </location>
</feature>
<sequence length="811" mass="88376">MHCAIIFPFLFIALPTVHAASKLHPFQRRDTCPSNQEACDTKCMDVGAVCCNTGSGSFCPAGTYCDNGGCCEEGETCTGKGSTSTKTINEDSTSNSGGTSTISGSKESTFTSGGTSTISGNKESTSTSGGTSTSAGNKESTTTPPSATASSSTAARTAGTTTTGNTVSSRTSSGSFVQSTSTTPSYSHYTTSLEEENLLLKEYIRQLEQVTGVSSRPAHISHLLRNHIDGAEDPLGSPSPDLGYIDNSKISESTIANEEAAIDDVSSMIWKMKISDDGVSSFVGPSGNFCFPSARSPSPVPNTVQSAQSTHNSNPMTAERDLMTSVPEYQETPGSVSALLALFSRYINSVHHFLDDDTLTTVVSVSQPKPNYALLRNAVLAAAALFSDDPRIREQVSSSYAEAAAADVLRCSRDYPSVMTLQALTILGWRELGLENENEAWLYNGMCVSLCIHLGLHVSSLDSLRQTQISGKISGELIDRNRSDQVHTQNRAFWASFNIDRMATSIMGRNFVLSFIPPSQRPSRGSFHIFCSYSFHFNKLPPFKRLQLLMDARSELQTFLHELPPEASLKQKEITQDVIILHMLHHMSYLLIHRPYLKEAPSSAARSLASKISIEAASQLVTLINSFPKAKVCGSLDHEVSSVETTDWSKAPFVVIHCILPAAISLLLNVASSSVNQVTRGQLISRFRVCLAALASMAPRWLRARRAVVLLRQLAHRWNTVWALPIEHSAPLGQEESRLLERSGRTSRRQDNTTNDMSPRREETDTSFEPWPGWTHSGMWTSDSYDLGFDSSFDPNFVGEWNLDDLLEPQP</sequence>
<dbReference type="Proteomes" id="UP000244855">
    <property type="component" value="Unassembled WGS sequence"/>
</dbReference>
<dbReference type="GO" id="GO:0003677">
    <property type="term" value="F:DNA binding"/>
    <property type="evidence" value="ECO:0007669"/>
    <property type="project" value="UniProtKB-KW"/>
</dbReference>
<dbReference type="SMART" id="SM00906">
    <property type="entry name" value="Fungal_trans"/>
    <property type="match status" value="1"/>
</dbReference>
<dbReference type="InterPro" id="IPR051615">
    <property type="entry name" value="Transcr_Regulatory_Elem"/>
</dbReference>
<keyword evidence="11" id="KW-1185">Reference proteome</keyword>
<feature type="region of interest" description="Disordered" evidence="7">
    <location>
        <begin position="735"/>
        <end position="770"/>
    </location>
</feature>